<dbReference type="Pfam" id="PF13242">
    <property type="entry name" value="Hydrolase_like"/>
    <property type="match status" value="1"/>
</dbReference>
<organism evidence="1 2">
    <name type="scientific">Aureimonas fodinaquatilis</name>
    <dbReference type="NCBI Taxonomy" id="2565783"/>
    <lineage>
        <taxon>Bacteria</taxon>
        <taxon>Pseudomonadati</taxon>
        <taxon>Pseudomonadota</taxon>
        <taxon>Alphaproteobacteria</taxon>
        <taxon>Hyphomicrobiales</taxon>
        <taxon>Aurantimonadaceae</taxon>
        <taxon>Aureimonas</taxon>
    </lineage>
</organism>
<accession>A0A5B0E1M6</accession>
<sequence>MSESMASLRRIDRLSDVDGQYDVLFCDVWGVVHNGEVKSPAAEAALTAARNQGVKVVLLTNSPRTSEAVAQQLGVLNFSRSAYDAIVTSGDATRALIKSGPRKLFHLGPERDIDLFAGLDVELVQADEAQSIAATGLFHDERETPEDYADLLAGFAARGLDMVCANPDIVVHRGERLIYCAGALAQSYSALGGKVFLAGKPHAPIYELAARVADAAGKRILCIGDGLFTDIAGANGFGADALLVIRGIHEVELQDVAMEAGPLTDALRQRGLVAQYAIESLR</sequence>
<dbReference type="NCBIfam" id="TIGR01459">
    <property type="entry name" value="HAD-SF-IIA-hyp4"/>
    <property type="match status" value="1"/>
</dbReference>
<dbReference type="Proteomes" id="UP000324738">
    <property type="component" value="Unassembled WGS sequence"/>
</dbReference>
<dbReference type="InterPro" id="IPR023214">
    <property type="entry name" value="HAD_sf"/>
</dbReference>
<dbReference type="PANTHER" id="PTHR19288:SF90">
    <property type="entry name" value="OS08G0542600 PROTEIN"/>
    <property type="match status" value="1"/>
</dbReference>
<reference evidence="1 2" key="1">
    <citation type="submission" date="2019-08" db="EMBL/GenBank/DDBJ databases">
        <title>Aureimonas fodiniaquatilis sp. nov., isolated from a coal mine wastewater.</title>
        <authorList>
            <person name="Kim W."/>
        </authorList>
    </citation>
    <scope>NUCLEOTIDE SEQUENCE [LARGE SCALE GENOMIC DNA]</scope>
    <source>
        <strain evidence="1 2">CAU 1482</strain>
    </source>
</reference>
<comment type="caution">
    <text evidence="1">The sequence shown here is derived from an EMBL/GenBank/DDBJ whole genome shotgun (WGS) entry which is preliminary data.</text>
</comment>
<dbReference type="InterPro" id="IPR006356">
    <property type="entry name" value="HAD-SF_hydro_IIA_hyp3"/>
</dbReference>
<dbReference type="NCBIfam" id="TIGR01460">
    <property type="entry name" value="HAD-SF-IIA"/>
    <property type="match status" value="1"/>
</dbReference>
<keyword evidence="2" id="KW-1185">Reference proteome</keyword>
<dbReference type="InterPro" id="IPR036412">
    <property type="entry name" value="HAD-like_sf"/>
</dbReference>
<dbReference type="GO" id="GO:0016791">
    <property type="term" value="F:phosphatase activity"/>
    <property type="evidence" value="ECO:0007669"/>
    <property type="project" value="TreeGrafter"/>
</dbReference>
<gene>
    <name evidence="1" type="ORF">FPY71_03570</name>
</gene>
<dbReference type="Gene3D" id="3.40.50.1000">
    <property type="entry name" value="HAD superfamily/HAD-like"/>
    <property type="match status" value="2"/>
</dbReference>
<dbReference type="RefSeq" id="WP_149297697.1">
    <property type="nucleotide sequence ID" value="NZ_VTWH01000001.1"/>
</dbReference>
<dbReference type="OrthoDB" id="9791073at2"/>
<dbReference type="GO" id="GO:0005737">
    <property type="term" value="C:cytoplasm"/>
    <property type="evidence" value="ECO:0007669"/>
    <property type="project" value="TreeGrafter"/>
</dbReference>
<evidence type="ECO:0000313" key="1">
    <source>
        <dbReference type="EMBL" id="KAA0972202.1"/>
    </source>
</evidence>
<evidence type="ECO:0000313" key="2">
    <source>
        <dbReference type="Proteomes" id="UP000324738"/>
    </source>
</evidence>
<name>A0A5B0E1M6_9HYPH</name>
<dbReference type="AlphaFoldDB" id="A0A5B0E1M6"/>
<dbReference type="SUPFAM" id="SSF56784">
    <property type="entry name" value="HAD-like"/>
    <property type="match status" value="1"/>
</dbReference>
<dbReference type="Pfam" id="PF13344">
    <property type="entry name" value="Hydrolase_6"/>
    <property type="match status" value="1"/>
</dbReference>
<keyword evidence="1" id="KW-0378">Hydrolase</keyword>
<dbReference type="EMBL" id="VTWH01000001">
    <property type="protein sequence ID" value="KAA0972202.1"/>
    <property type="molecule type" value="Genomic_DNA"/>
</dbReference>
<protein>
    <submittedName>
        <fullName evidence="1">TIGR01459 family HAD-type hydrolase</fullName>
    </submittedName>
</protein>
<proteinExistence type="predicted"/>
<dbReference type="PANTHER" id="PTHR19288">
    <property type="entry name" value="4-NITROPHENYLPHOSPHATASE-RELATED"/>
    <property type="match status" value="1"/>
</dbReference>
<dbReference type="CDD" id="cd07525">
    <property type="entry name" value="HAD_like"/>
    <property type="match status" value="1"/>
</dbReference>
<dbReference type="InterPro" id="IPR006357">
    <property type="entry name" value="HAD-SF_hydro_IIA"/>
</dbReference>